<evidence type="ECO:0000313" key="10">
    <source>
        <dbReference type="RefSeq" id="XP_046588145.1"/>
    </source>
</evidence>
<feature type="transmembrane region" description="Helical" evidence="7">
    <location>
        <begin position="91"/>
        <end position="111"/>
    </location>
</feature>
<dbReference type="RefSeq" id="XP_046588143.1">
    <property type="nucleotide sequence ID" value="XM_046732187.1"/>
</dbReference>
<keyword evidence="3 7" id="KW-0812">Transmembrane</keyword>
<dbReference type="RefSeq" id="XP_046588145.1">
    <property type="nucleotide sequence ID" value="XM_046732189.1"/>
</dbReference>
<dbReference type="Pfam" id="PF10160">
    <property type="entry name" value="Tmemb_40"/>
    <property type="match status" value="1"/>
</dbReference>
<sequence>MYGNVELETVSEVHFRRLLGTTIDPNISLAMGEEDYFCKLILYKEIADSRQHFIFRVRIWDVVILIPNLIFLIFIAARFNRARLKLRATSSPIYLAFYGLVVSNILISVIRCVVSMTVNAAATVGGLADKILWVTVRFFLLSTEMSVVIFGLAFGHLDSRSSIRRVLLATSFIALAFTITQGTLELVLPDDTFEIPSRKFYLFGHGGMMFWFCSSLVFTTIYFLILILPRTRLRDRLALPTKRSFYVYAGILAFVDLLQSIGAGLLNYMQAPEGLCIVDITAALYLTLFTPLVYHTFLSELFGVSQPTLMFSYKAQVDDAMDEDTVSLPHQQSFSSLKTDSDYIYQVHTPFIHMPLFDSTLSKSSSISKHRSNYSLAAGQILVKNWSGKSISQVELNAGSTSKGLDERQRVLKTGYKSSLTFPKLKYSPLSTPNLNVCHSALDLKSDLKNHQDVTSVSNYTLSPTASNLIYSPECRDSNVNLFSPSNDNDLKNFPTETKSTANITSVALASETVDYSRPKSEIFKSRGLPAYQFFEQDAVVNSRSSVSSEMLGFDNADSVLHSGKLQKRSSNMFRNYVGNLSESNLLLRKDKKPMSINVPSTSINTALLNDEEFTNLDQIKPSTSGSKIESLNTSSKSLGQTKSTTSVLSIGNEGNLKKFSPHKQSSFKDQNFSILHLNPVKLETASIPDSQTLVEDSEISSFASAQSQNTDLSFFSANNSFDNTTSDVKISNSSLQNSKSTTSYSFNNSDDNSKNSTSLSDYLKLFNAPPKHTD</sequence>
<feature type="transmembrane region" description="Helical" evidence="7">
    <location>
        <begin position="200"/>
        <end position="225"/>
    </location>
</feature>
<comment type="similarity">
    <text evidence="2">Belongs to the UPF0359 family.</text>
</comment>
<dbReference type="GeneID" id="107223302"/>
<comment type="subcellular location">
    <subcellularLocation>
        <location evidence="1">Membrane</location>
        <topology evidence="1">Multi-pass membrane protein</topology>
    </subcellularLocation>
</comment>
<accession>A0ABM3FJF1</accession>
<dbReference type="PANTHER" id="PTHR15876">
    <property type="entry name" value="TRANSMEMBRANE PROTEIN ADIPOCYTE-ASSOCIATED 1"/>
    <property type="match status" value="1"/>
</dbReference>
<keyword evidence="4 7" id="KW-1133">Transmembrane helix</keyword>
<feature type="transmembrane region" description="Helical" evidence="7">
    <location>
        <begin position="59"/>
        <end position="79"/>
    </location>
</feature>
<keyword evidence="5 7" id="KW-0472">Membrane</keyword>
<feature type="transmembrane region" description="Helical" evidence="7">
    <location>
        <begin position="245"/>
        <end position="266"/>
    </location>
</feature>
<proteinExistence type="inferred from homology"/>
<keyword evidence="8" id="KW-1185">Reference proteome</keyword>
<organism evidence="8 10">
    <name type="scientific">Neodiprion lecontei</name>
    <name type="common">Redheaded pine sawfly</name>
    <dbReference type="NCBI Taxonomy" id="441921"/>
    <lineage>
        <taxon>Eukaryota</taxon>
        <taxon>Metazoa</taxon>
        <taxon>Ecdysozoa</taxon>
        <taxon>Arthropoda</taxon>
        <taxon>Hexapoda</taxon>
        <taxon>Insecta</taxon>
        <taxon>Pterygota</taxon>
        <taxon>Neoptera</taxon>
        <taxon>Endopterygota</taxon>
        <taxon>Hymenoptera</taxon>
        <taxon>Tenthredinoidea</taxon>
        <taxon>Diprionidae</taxon>
        <taxon>Diprioninae</taxon>
        <taxon>Neodiprion</taxon>
    </lineage>
</organism>
<feature type="region of interest" description="Disordered" evidence="6">
    <location>
        <begin position="728"/>
        <end position="762"/>
    </location>
</feature>
<dbReference type="InterPro" id="IPR018781">
    <property type="entry name" value="TPRA1/CAND2/CAND8"/>
</dbReference>
<dbReference type="PANTHER" id="PTHR15876:SF8">
    <property type="entry name" value="TRANSMEMBRANE PROTEIN ADIPOCYTE-ASSOCIATED 1"/>
    <property type="match status" value="1"/>
</dbReference>
<evidence type="ECO:0000256" key="2">
    <source>
        <dbReference type="ARBA" id="ARBA00010125"/>
    </source>
</evidence>
<feature type="compositionally biased region" description="Low complexity" evidence="6">
    <location>
        <begin position="741"/>
        <end position="762"/>
    </location>
</feature>
<evidence type="ECO:0000256" key="5">
    <source>
        <dbReference type="ARBA" id="ARBA00023136"/>
    </source>
</evidence>
<evidence type="ECO:0000256" key="1">
    <source>
        <dbReference type="ARBA" id="ARBA00004141"/>
    </source>
</evidence>
<evidence type="ECO:0000256" key="7">
    <source>
        <dbReference type="SAM" id="Phobius"/>
    </source>
</evidence>
<evidence type="ECO:0000313" key="8">
    <source>
        <dbReference type="Proteomes" id="UP000829291"/>
    </source>
</evidence>
<reference evidence="9 10" key="1">
    <citation type="submission" date="2025-05" db="UniProtKB">
        <authorList>
            <consortium name="RefSeq"/>
        </authorList>
    </citation>
    <scope>IDENTIFICATION</scope>
    <source>
        <tissue evidence="9 10">Thorax and Abdomen</tissue>
    </source>
</reference>
<feature type="region of interest" description="Disordered" evidence="6">
    <location>
        <begin position="619"/>
        <end position="646"/>
    </location>
</feature>
<feature type="compositionally biased region" description="Polar residues" evidence="6">
    <location>
        <begin position="728"/>
        <end position="740"/>
    </location>
</feature>
<evidence type="ECO:0000256" key="6">
    <source>
        <dbReference type="SAM" id="MobiDB-lite"/>
    </source>
</evidence>
<evidence type="ECO:0000256" key="4">
    <source>
        <dbReference type="ARBA" id="ARBA00022989"/>
    </source>
</evidence>
<feature type="transmembrane region" description="Helical" evidence="7">
    <location>
        <begin position="131"/>
        <end position="154"/>
    </location>
</feature>
<evidence type="ECO:0000313" key="9">
    <source>
        <dbReference type="RefSeq" id="XP_046588143.1"/>
    </source>
</evidence>
<dbReference type="Proteomes" id="UP000829291">
    <property type="component" value="Chromosome 1"/>
</dbReference>
<name>A0ABM3FJF1_NEOLC</name>
<evidence type="ECO:0000256" key="3">
    <source>
        <dbReference type="ARBA" id="ARBA00022692"/>
    </source>
</evidence>
<gene>
    <name evidence="9 10" type="primary">LOC107223302</name>
</gene>
<protein>
    <submittedName>
        <fullName evidence="9 10">Uncharacterized protein LOC107223302 isoform X1</fullName>
    </submittedName>
</protein>
<feature type="transmembrane region" description="Helical" evidence="7">
    <location>
        <begin position="166"/>
        <end position="188"/>
    </location>
</feature>